<dbReference type="CDD" id="cd01299">
    <property type="entry name" value="Met_dep_hydrolase_A"/>
    <property type="match status" value="1"/>
</dbReference>
<protein>
    <recommendedName>
        <fullName evidence="1">Amidohydrolase-related domain-containing protein</fullName>
    </recommendedName>
</protein>
<sequence>MKIVKHMLAAMSVALVSGLPLHAQDEATLLRAERMLDVESGQMHQDVAVLVVDGRILAVNPANVPNGTRELNLGDVTLLPGFIDSHTHLSSQLGPGSFTRPVIGTLADAAINAVRFGGITVRAGFTTVRDFGGDATVALAHAVERGEVIAPRVVPSRNSLGITGGHCDATGFAPGILENGPEDGVADGPWEVAASVRYQIKHGAKVIKTCATAGVLSMEGPVGAQQYSLIELEAMVKEASRHGVKVAAHAHGSEGILAAVQAGVASIEHGSMLTDEIMDLMIEKGTYLVPTTYLADVIDLDVLPPLVRDKAELILPIARASLARAIEAGVPLAFGTDAAVYPHGDNAREFAVYVRMGMTELEALQSATIHASDLLDVDDRGRIEEGLLADLVAVPGDPLDDITVTENVVFVMLGGRVIKHVVEGKDVPISD</sequence>
<gene>
    <name evidence="2" type="ORF">METZ01_LOCUS153163</name>
</gene>
<dbReference type="InterPro" id="IPR006680">
    <property type="entry name" value="Amidohydro-rel"/>
</dbReference>
<dbReference type="GO" id="GO:0016810">
    <property type="term" value="F:hydrolase activity, acting on carbon-nitrogen (but not peptide) bonds"/>
    <property type="evidence" value="ECO:0007669"/>
    <property type="project" value="InterPro"/>
</dbReference>
<reference evidence="2" key="1">
    <citation type="submission" date="2018-05" db="EMBL/GenBank/DDBJ databases">
        <authorList>
            <person name="Lanie J.A."/>
            <person name="Ng W.-L."/>
            <person name="Kazmierczak K.M."/>
            <person name="Andrzejewski T.M."/>
            <person name="Davidsen T.M."/>
            <person name="Wayne K.J."/>
            <person name="Tettelin H."/>
            <person name="Glass J.I."/>
            <person name="Rusch D."/>
            <person name="Podicherti R."/>
            <person name="Tsui H.-C.T."/>
            <person name="Winkler M.E."/>
        </authorList>
    </citation>
    <scope>NUCLEOTIDE SEQUENCE</scope>
</reference>
<dbReference type="PANTHER" id="PTHR43135:SF3">
    <property type="entry name" value="ALPHA-D-RIBOSE 1-METHYLPHOSPHONATE 5-TRIPHOSPHATE DIPHOSPHATASE"/>
    <property type="match status" value="1"/>
</dbReference>
<dbReference type="InterPro" id="IPR057744">
    <property type="entry name" value="OTAase-like"/>
</dbReference>
<dbReference type="AlphaFoldDB" id="A0A382AG09"/>
<dbReference type="EMBL" id="UINC01025188">
    <property type="protein sequence ID" value="SVB00309.1"/>
    <property type="molecule type" value="Genomic_DNA"/>
</dbReference>
<feature type="domain" description="Amidohydrolase-related" evidence="1">
    <location>
        <begin position="77"/>
        <end position="417"/>
    </location>
</feature>
<dbReference type="SUPFAM" id="SSF51556">
    <property type="entry name" value="Metallo-dependent hydrolases"/>
    <property type="match status" value="1"/>
</dbReference>
<evidence type="ECO:0000259" key="1">
    <source>
        <dbReference type="Pfam" id="PF01979"/>
    </source>
</evidence>
<accession>A0A382AG09</accession>
<organism evidence="2">
    <name type="scientific">marine metagenome</name>
    <dbReference type="NCBI Taxonomy" id="408172"/>
    <lineage>
        <taxon>unclassified sequences</taxon>
        <taxon>metagenomes</taxon>
        <taxon>ecological metagenomes</taxon>
    </lineage>
</organism>
<dbReference type="InterPro" id="IPR032466">
    <property type="entry name" value="Metal_Hydrolase"/>
</dbReference>
<dbReference type="Gene3D" id="2.30.40.10">
    <property type="entry name" value="Urease, subunit C, domain 1"/>
    <property type="match status" value="1"/>
</dbReference>
<dbReference type="PANTHER" id="PTHR43135">
    <property type="entry name" value="ALPHA-D-RIBOSE 1-METHYLPHOSPHONATE 5-TRIPHOSPHATE DIPHOSPHATASE"/>
    <property type="match status" value="1"/>
</dbReference>
<dbReference type="InterPro" id="IPR051781">
    <property type="entry name" value="Metallo-dep_Hydrolase"/>
</dbReference>
<dbReference type="InterPro" id="IPR011059">
    <property type="entry name" value="Metal-dep_hydrolase_composite"/>
</dbReference>
<dbReference type="Pfam" id="PF01979">
    <property type="entry name" value="Amidohydro_1"/>
    <property type="match status" value="1"/>
</dbReference>
<evidence type="ECO:0000313" key="2">
    <source>
        <dbReference type="EMBL" id="SVB00309.1"/>
    </source>
</evidence>
<name>A0A382AG09_9ZZZZ</name>
<dbReference type="Gene3D" id="3.20.20.140">
    <property type="entry name" value="Metal-dependent hydrolases"/>
    <property type="match status" value="1"/>
</dbReference>
<dbReference type="SUPFAM" id="SSF51338">
    <property type="entry name" value="Composite domain of metallo-dependent hydrolases"/>
    <property type="match status" value="1"/>
</dbReference>
<proteinExistence type="predicted"/>